<keyword evidence="1" id="KW-0285">Flavoprotein</keyword>
<dbReference type="InterPro" id="IPR001041">
    <property type="entry name" value="2Fe-2S_ferredoxin-type"/>
</dbReference>
<dbReference type="SUPFAM" id="SSF47741">
    <property type="entry name" value="CO dehydrogenase ISP C-domain like"/>
    <property type="match status" value="1"/>
</dbReference>
<dbReference type="Gene3D" id="3.30.43.10">
    <property type="entry name" value="Uridine Diphospho-n-acetylenolpyruvylglucosamine Reductase, domain 2"/>
    <property type="match status" value="1"/>
</dbReference>
<keyword evidence="3" id="KW-0274">FAD</keyword>
<reference evidence="8" key="1">
    <citation type="journal article" date="2014" name="Int. J. Syst. Evol. Microbiol.">
        <title>Complete genome sequence of Corynebacterium casei LMG S-19264T (=DSM 44701T), isolated from a smear-ripened cheese.</title>
        <authorList>
            <consortium name="US DOE Joint Genome Institute (JGI-PGF)"/>
            <person name="Walter F."/>
            <person name="Albersmeier A."/>
            <person name="Kalinowski J."/>
            <person name="Ruckert C."/>
        </authorList>
    </citation>
    <scope>NUCLEOTIDE SEQUENCE</scope>
    <source>
        <strain evidence="8">KCTC 23310</strain>
    </source>
</reference>
<protein>
    <submittedName>
        <fullName evidence="8">Xanthine dehydrogenase small subunit</fullName>
    </submittedName>
</protein>
<dbReference type="InterPro" id="IPR014307">
    <property type="entry name" value="Xanthine_DH_ssu"/>
</dbReference>
<dbReference type="InterPro" id="IPR006058">
    <property type="entry name" value="2Fe2S_fd_BS"/>
</dbReference>
<dbReference type="InterPro" id="IPR002346">
    <property type="entry name" value="Mopterin_DH_FAD-bd"/>
</dbReference>
<evidence type="ECO:0000256" key="5">
    <source>
        <dbReference type="ARBA" id="ARBA00023004"/>
    </source>
</evidence>
<dbReference type="PANTHER" id="PTHR45444">
    <property type="entry name" value="XANTHINE DEHYDROGENASE"/>
    <property type="match status" value="1"/>
</dbReference>
<dbReference type="InterPro" id="IPR002888">
    <property type="entry name" value="2Fe-2S-bd"/>
</dbReference>
<dbReference type="RefSeq" id="WP_189411473.1">
    <property type="nucleotide sequence ID" value="NZ_BMYJ01000005.1"/>
</dbReference>
<dbReference type="EMBL" id="BMYJ01000005">
    <property type="protein sequence ID" value="GHC56335.1"/>
    <property type="molecule type" value="Genomic_DNA"/>
</dbReference>
<dbReference type="PROSITE" id="PS51387">
    <property type="entry name" value="FAD_PCMH"/>
    <property type="match status" value="1"/>
</dbReference>
<dbReference type="PROSITE" id="PS00197">
    <property type="entry name" value="2FE2S_FER_1"/>
    <property type="match status" value="1"/>
</dbReference>
<gene>
    <name evidence="8" type="primary">xdhA</name>
    <name evidence="8" type="ORF">GCM10007315_19570</name>
</gene>
<dbReference type="SUPFAM" id="SSF55447">
    <property type="entry name" value="CO dehydrogenase flavoprotein C-terminal domain-like"/>
    <property type="match status" value="1"/>
</dbReference>
<dbReference type="SMART" id="SM01092">
    <property type="entry name" value="CO_deh_flav_C"/>
    <property type="match status" value="1"/>
</dbReference>
<dbReference type="Pfam" id="PF00111">
    <property type="entry name" value="Fer2"/>
    <property type="match status" value="1"/>
</dbReference>
<dbReference type="PROSITE" id="PS51085">
    <property type="entry name" value="2FE2S_FER_2"/>
    <property type="match status" value="1"/>
</dbReference>
<dbReference type="InterPro" id="IPR036010">
    <property type="entry name" value="2Fe-2S_ferredoxin-like_sf"/>
</dbReference>
<evidence type="ECO:0000256" key="2">
    <source>
        <dbReference type="ARBA" id="ARBA00022723"/>
    </source>
</evidence>
<dbReference type="InterPro" id="IPR036683">
    <property type="entry name" value="CO_DH_flav_C_dom_sf"/>
</dbReference>
<dbReference type="AlphaFoldDB" id="A0A918WLF9"/>
<dbReference type="SUPFAM" id="SSF56176">
    <property type="entry name" value="FAD-binding/transporter-associated domain-like"/>
    <property type="match status" value="1"/>
</dbReference>
<dbReference type="InterPro" id="IPR016169">
    <property type="entry name" value="FAD-bd_PCMH_sub2"/>
</dbReference>
<dbReference type="InterPro" id="IPR036884">
    <property type="entry name" value="2Fe-2S-bd_dom_sf"/>
</dbReference>
<dbReference type="GO" id="GO:0051537">
    <property type="term" value="F:2 iron, 2 sulfur cluster binding"/>
    <property type="evidence" value="ECO:0007669"/>
    <property type="project" value="InterPro"/>
</dbReference>
<dbReference type="Pfam" id="PF00941">
    <property type="entry name" value="FAD_binding_5"/>
    <property type="match status" value="1"/>
</dbReference>
<proteinExistence type="predicted"/>
<keyword evidence="2" id="KW-0479">Metal-binding</keyword>
<evidence type="ECO:0000313" key="9">
    <source>
        <dbReference type="Proteomes" id="UP000638981"/>
    </source>
</evidence>
<dbReference type="Gene3D" id="3.10.20.30">
    <property type="match status" value="1"/>
</dbReference>
<reference evidence="8" key="2">
    <citation type="submission" date="2020-09" db="EMBL/GenBank/DDBJ databases">
        <authorList>
            <person name="Sun Q."/>
            <person name="Kim S."/>
        </authorList>
    </citation>
    <scope>NUCLEOTIDE SEQUENCE</scope>
    <source>
        <strain evidence="8">KCTC 23310</strain>
    </source>
</reference>
<dbReference type="GO" id="GO:0071949">
    <property type="term" value="F:FAD binding"/>
    <property type="evidence" value="ECO:0007669"/>
    <property type="project" value="InterPro"/>
</dbReference>
<dbReference type="InterPro" id="IPR005107">
    <property type="entry name" value="CO_DH_flav_C"/>
</dbReference>
<name>A0A918WLF9_9RHOB</name>
<keyword evidence="9" id="KW-1185">Reference proteome</keyword>
<evidence type="ECO:0000259" key="6">
    <source>
        <dbReference type="PROSITE" id="PS51085"/>
    </source>
</evidence>
<comment type="caution">
    <text evidence="8">The sequence shown here is derived from an EMBL/GenBank/DDBJ whole genome shotgun (WGS) entry which is preliminary data.</text>
</comment>
<keyword evidence="5" id="KW-0408">Iron</keyword>
<dbReference type="InterPro" id="IPR016167">
    <property type="entry name" value="FAD-bd_PCMH_sub1"/>
</dbReference>
<evidence type="ECO:0000259" key="7">
    <source>
        <dbReference type="PROSITE" id="PS51387"/>
    </source>
</evidence>
<evidence type="ECO:0000256" key="3">
    <source>
        <dbReference type="ARBA" id="ARBA00022827"/>
    </source>
</evidence>
<dbReference type="Proteomes" id="UP000638981">
    <property type="component" value="Unassembled WGS sequence"/>
</dbReference>
<dbReference type="SUPFAM" id="SSF54292">
    <property type="entry name" value="2Fe-2S ferredoxin-like"/>
    <property type="match status" value="1"/>
</dbReference>
<sequence length="463" mass="49577">MEITFRLNGEPVTVSPETPTETLLDWLREKRGLSGTKEGCNEGDCGACTVVVTDGEGPKALNACLLFLPQLHGKALRTVEGLAPKGQFHPVQQAMIDHHGSQCGFCTPGIVASLAAAHAQGQTDHLDTLAGNLCRCTGYAPIVRAAKACESAPAPEWLKTDRSFILPKIPSGGPGGGQPPGFRPTTSDELAEIFQQNPNATIIAGATDVGLWVTKQLRDLSPVIFLNGVKDLQTITQTDSHFRIGAGVTLSALREAMKEPHPHFAELLRRYASVQIRNAATIGGNIANGSPIGDGPPALIALGATLHLRRGDARRDMALEDFFLDYRKQDRQPGEFVTGVTIPASAPDFRAYKISKRFDQDISAVCGCFNIQIDSGKVTQARIAFGGMAGIPKRARAVEAALLGQPWSLDAIQQAIPAFARDFTPLSDMRASAAYRLTVAQNLLIRYFHDLAGTQVSVLEVAP</sequence>
<evidence type="ECO:0000256" key="4">
    <source>
        <dbReference type="ARBA" id="ARBA00023002"/>
    </source>
</evidence>
<dbReference type="PIRSF" id="PIRSF036557">
    <property type="entry name" value="XdhA_RC"/>
    <property type="match status" value="1"/>
</dbReference>
<accession>A0A918WLF9</accession>
<dbReference type="InterPro" id="IPR012175">
    <property type="entry name" value="Xanth_DH_ssu_bac"/>
</dbReference>
<evidence type="ECO:0000313" key="8">
    <source>
        <dbReference type="EMBL" id="GHC56335.1"/>
    </source>
</evidence>
<dbReference type="InterPro" id="IPR016166">
    <property type="entry name" value="FAD-bd_PCMH"/>
</dbReference>
<dbReference type="NCBIfam" id="TIGR02963">
    <property type="entry name" value="xanthine_xdhA"/>
    <property type="match status" value="1"/>
</dbReference>
<feature type="domain" description="2Fe-2S ferredoxin-type" evidence="6">
    <location>
        <begin position="1"/>
        <end position="82"/>
    </location>
</feature>
<dbReference type="Gene3D" id="3.30.465.10">
    <property type="match status" value="1"/>
</dbReference>
<feature type="domain" description="FAD-binding PCMH-type" evidence="7">
    <location>
        <begin position="174"/>
        <end position="347"/>
    </location>
</feature>
<dbReference type="Gene3D" id="1.10.150.120">
    <property type="entry name" value="[2Fe-2S]-binding domain"/>
    <property type="match status" value="1"/>
</dbReference>
<dbReference type="CDD" id="cd00207">
    <property type="entry name" value="fer2"/>
    <property type="match status" value="1"/>
</dbReference>
<evidence type="ECO:0000256" key="1">
    <source>
        <dbReference type="ARBA" id="ARBA00022630"/>
    </source>
</evidence>
<dbReference type="Gene3D" id="3.30.390.50">
    <property type="entry name" value="CO dehydrogenase flavoprotein, C-terminal domain"/>
    <property type="match status" value="1"/>
</dbReference>
<organism evidence="8 9">
    <name type="scientific">Neogemmobacter tilapiae</name>
    <dbReference type="NCBI Taxonomy" id="875041"/>
    <lineage>
        <taxon>Bacteria</taxon>
        <taxon>Pseudomonadati</taxon>
        <taxon>Pseudomonadota</taxon>
        <taxon>Alphaproteobacteria</taxon>
        <taxon>Rhodobacterales</taxon>
        <taxon>Paracoccaceae</taxon>
        <taxon>Neogemmobacter</taxon>
    </lineage>
</organism>
<keyword evidence="4" id="KW-0560">Oxidoreductase</keyword>
<dbReference type="PANTHER" id="PTHR45444:SF3">
    <property type="entry name" value="XANTHINE DEHYDROGENASE"/>
    <property type="match status" value="1"/>
</dbReference>
<dbReference type="Pfam" id="PF03450">
    <property type="entry name" value="CO_deh_flav_C"/>
    <property type="match status" value="1"/>
</dbReference>
<dbReference type="InterPro" id="IPR012675">
    <property type="entry name" value="Beta-grasp_dom_sf"/>
</dbReference>
<dbReference type="GO" id="GO:0005506">
    <property type="term" value="F:iron ion binding"/>
    <property type="evidence" value="ECO:0007669"/>
    <property type="project" value="InterPro"/>
</dbReference>
<dbReference type="Pfam" id="PF01799">
    <property type="entry name" value="Fer2_2"/>
    <property type="match status" value="1"/>
</dbReference>
<dbReference type="GO" id="GO:0004854">
    <property type="term" value="F:xanthine dehydrogenase activity"/>
    <property type="evidence" value="ECO:0007669"/>
    <property type="project" value="InterPro"/>
</dbReference>
<dbReference type="InterPro" id="IPR016208">
    <property type="entry name" value="Ald_Oxase/xanthine_DH-like"/>
</dbReference>
<dbReference type="InterPro" id="IPR036318">
    <property type="entry name" value="FAD-bd_PCMH-like_sf"/>
</dbReference>